<dbReference type="PANTHER" id="PTHR31598">
    <property type="entry name" value="IQ DOMAIN-CONTAINING PROTEIN D"/>
    <property type="match status" value="1"/>
</dbReference>
<dbReference type="Gene3D" id="1.20.5.190">
    <property type="match status" value="1"/>
</dbReference>
<evidence type="ECO:0000256" key="8">
    <source>
        <dbReference type="ARBA" id="ARBA00023212"/>
    </source>
</evidence>
<evidence type="ECO:0000313" key="15">
    <source>
        <dbReference type="Proteomes" id="UP000233200"/>
    </source>
</evidence>
<dbReference type="InterPro" id="IPR000048">
    <property type="entry name" value="IQ_motif_EF-hand-BS"/>
</dbReference>
<feature type="compositionally biased region" description="Basic and acidic residues" evidence="13">
    <location>
        <begin position="432"/>
        <end position="449"/>
    </location>
</feature>
<feature type="coiled-coil region" evidence="12">
    <location>
        <begin position="212"/>
        <end position="304"/>
    </location>
</feature>
<keyword evidence="12" id="KW-0175">Coiled coil</keyword>
<comment type="subcellular location">
    <subcellularLocation>
        <location evidence="2">Cytoplasm</location>
        <location evidence="2">Cytoskeleton</location>
        <location evidence="2">Flagellum axoneme</location>
    </subcellularLocation>
</comment>
<dbReference type="PANTHER" id="PTHR31598:SF1">
    <property type="entry name" value="DYNEIN REGULATORY COMPLEX PROTEIN 10"/>
    <property type="match status" value="1"/>
</dbReference>
<gene>
    <name evidence="14" type="primary">IQCD</name>
</gene>
<keyword evidence="15" id="KW-1185">Reference proteome</keyword>
<keyword evidence="6" id="KW-0282">Flagellum</keyword>
<dbReference type="InterPro" id="IPR042815">
    <property type="entry name" value="DRC10"/>
</dbReference>
<comment type="function">
    <text evidence="1">Component of the nexin-dynein regulatory complex (N-DRC), a key regulator of ciliary/flagellar motility which maintains the alignment and integrity of the distal axoneme and regulates microtubule sliding in motile axonemes.</text>
</comment>
<evidence type="ECO:0000256" key="10">
    <source>
        <dbReference type="ARBA" id="ARBA00032180"/>
    </source>
</evidence>
<evidence type="ECO:0000313" key="14">
    <source>
        <dbReference type="Ensembl" id="ENSRROP00000001681.1"/>
    </source>
</evidence>
<evidence type="ECO:0000256" key="3">
    <source>
        <dbReference type="ARBA" id="ARBA00009071"/>
    </source>
</evidence>
<evidence type="ECO:0000256" key="1">
    <source>
        <dbReference type="ARBA" id="ARBA00003029"/>
    </source>
</evidence>
<dbReference type="CDD" id="cd23767">
    <property type="entry name" value="IQCD"/>
    <property type="match status" value="1"/>
</dbReference>
<evidence type="ECO:0000256" key="7">
    <source>
        <dbReference type="ARBA" id="ARBA00023069"/>
    </source>
</evidence>
<feature type="coiled-coil region" evidence="12">
    <location>
        <begin position="334"/>
        <end position="368"/>
    </location>
</feature>
<dbReference type="Ensembl" id="ENSRROT00000007507.1">
    <property type="protein sequence ID" value="ENSRROP00000001681.1"/>
    <property type="gene ID" value="ENSRROG00000006735.1"/>
</dbReference>
<dbReference type="SMART" id="SM00015">
    <property type="entry name" value="IQ"/>
    <property type="match status" value="1"/>
</dbReference>
<evidence type="ECO:0000256" key="11">
    <source>
        <dbReference type="ARBA" id="ARBA00046836"/>
    </source>
</evidence>
<accession>A0A2K6NBN0</accession>
<protein>
    <recommendedName>
        <fullName evidence="4">Dynein regulatory complex protein 10</fullName>
    </recommendedName>
    <alternativeName>
        <fullName evidence="10">IQ domain-containing protein D</fullName>
    </alternativeName>
</protein>
<organism evidence="14 15">
    <name type="scientific">Rhinopithecus roxellana</name>
    <name type="common">Golden snub-nosed monkey</name>
    <name type="synonym">Pygathrix roxellana</name>
    <dbReference type="NCBI Taxonomy" id="61622"/>
    <lineage>
        <taxon>Eukaryota</taxon>
        <taxon>Metazoa</taxon>
        <taxon>Chordata</taxon>
        <taxon>Craniata</taxon>
        <taxon>Vertebrata</taxon>
        <taxon>Euteleostomi</taxon>
        <taxon>Mammalia</taxon>
        <taxon>Eutheria</taxon>
        <taxon>Euarchontoglires</taxon>
        <taxon>Primates</taxon>
        <taxon>Haplorrhini</taxon>
        <taxon>Catarrhini</taxon>
        <taxon>Cercopithecidae</taxon>
        <taxon>Colobinae</taxon>
        <taxon>Rhinopithecus</taxon>
    </lineage>
</organism>
<dbReference type="Pfam" id="PF00612">
    <property type="entry name" value="IQ"/>
    <property type="match status" value="1"/>
</dbReference>
<evidence type="ECO:0000256" key="4">
    <source>
        <dbReference type="ARBA" id="ARBA00021752"/>
    </source>
</evidence>
<evidence type="ECO:0000256" key="12">
    <source>
        <dbReference type="SAM" id="Coils"/>
    </source>
</evidence>
<reference evidence="14" key="1">
    <citation type="submission" date="2025-08" db="UniProtKB">
        <authorList>
            <consortium name="Ensembl"/>
        </authorList>
    </citation>
    <scope>IDENTIFICATION</scope>
</reference>
<evidence type="ECO:0000256" key="5">
    <source>
        <dbReference type="ARBA" id="ARBA00022490"/>
    </source>
</evidence>
<dbReference type="AlphaFoldDB" id="A0A2K6NBN0"/>
<feature type="region of interest" description="Disordered" evidence="13">
    <location>
        <begin position="422"/>
        <end position="449"/>
    </location>
</feature>
<feature type="compositionally biased region" description="Basic residues" evidence="13">
    <location>
        <begin position="422"/>
        <end position="431"/>
    </location>
</feature>
<evidence type="ECO:0000256" key="2">
    <source>
        <dbReference type="ARBA" id="ARBA00004611"/>
    </source>
</evidence>
<keyword evidence="8" id="KW-0206">Cytoskeleton</keyword>
<keyword evidence="9" id="KW-0966">Cell projection</keyword>
<proteinExistence type="inferred from homology"/>
<evidence type="ECO:0000256" key="9">
    <source>
        <dbReference type="ARBA" id="ARBA00023273"/>
    </source>
</evidence>
<sequence length="449" mass="52510">MALDILAMAPLYQAPAINRIGPKTDPSNRPADPLKPLVPSRTKLTTIEAKRIMSILDEAIYKVELVTLLSYVASNREDVEGMLGEDILRAVREHEDLCQVLLENVRCLKEKERQLQEQEEAEEEGWLRDRLLSIELQKSSLLPLTQQIKDSTKNVLRLLLSNPQAARLLQMQMQSRSAEAQNFIDSLIELRGFLFEKLVTSPMEARDKAQFIQDINRQNSNNQQIIDTLENELAERMKNRNAEVEKENFVIQELKNHLHQVLKFSENSLLRTKQEAEKQQKADFRASQARLAKIQQEILQLQSQFYNLVMENREAEQALRKKKYKVETEIENWIQKYDTKMGEKQEELEDLEAVHREEKITLEELRWRHKVLVEEFVQIREEREINSKKRMEAEQEMVRMVRAATLIQAFWKGYLVRSLLRSKKKRGKGKAKGKEKGKQKGKEKGKGKK</sequence>
<dbReference type="GeneTree" id="ENSGT00730000111354"/>
<evidence type="ECO:0000256" key="6">
    <source>
        <dbReference type="ARBA" id="ARBA00022846"/>
    </source>
</evidence>
<keyword evidence="7" id="KW-0969">Cilium</keyword>
<evidence type="ECO:0000256" key="13">
    <source>
        <dbReference type="SAM" id="MobiDB-lite"/>
    </source>
</evidence>
<dbReference type="GO" id="GO:0036064">
    <property type="term" value="C:ciliary basal body"/>
    <property type="evidence" value="ECO:0007669"/>
    <property type="project" value="Ensembl"/>
</dbReference>
<name>A0A2K6NBN0_RHIRO</name>
<comment type="subunit">
    <text evidence="11">Component of the nexin-dynein regulatory complex (N-DRC). Interacts with CFAP52.</text>
</comment>
<feature type="coiled-coil region" evidence="12">
    <location>
        <begin position="91"/>
        <end position="125"/>
    </location>
</feature>
<dbReference type="STRING" id="61622.ENSRROP00000001681"/>
<comment type="similarity">
    <text evidence="3">Belongs to the DRC10 family.</text>
</comment>
<dbReference type="PROSITE" id="PS50096">
    <property type="entry name" value="IQ"/>
    <property type="match status" value="1"/>
</dbReference>
<reference evidence="14" key="2">
    <citation type="submission" date="2025-09" db="UniProtKB">
        <authorList>
            <consortium name="Ensembl"/>
        </authorList>
    </citation>
    <scope>IDENTIFICATION</scope>
</reference>
<keyword evidence="5" id="KW-0963">Cytoplasm</keyword>
<dbReference type="Proteomes" id="UP000233200">
    <property type="component" value="Unplaced"/>
</dbReference>